<evidence type="ECO:0000256" key="1">
    <source>
        <dbReference type="PROSITE-ProRule" id="PRU00094"/>
    </source>
</evidence>
<organism evidence="4 5">
    <name type="scientific">Coccomyxa viridis</name>
    <dbReference type="NCBI Taxonomy" id="1274662"/>
    <lineage>
        <taxon>Eukaryota</taxon>
        <taxon>Viridiplantae</taxon>
        <taxon>Chlorophyta</taxon>
        <taxon>core chlorophytes</taxon>
        <taxon>Trebouxiophyceae</taxon>
        <taxon>Trebouxiophyceae incertae sedis</taxon>
        <taxon>Coccomyxaceae</taxon>
        <taxon>Coccomyxa</taxon>
    </lineage>
</organism>
<dbReference type="Proteomes" id="UP001497392">
    <property type="component" value="Unassembled WGS sequence"/>
</dbReference>
<dbReference type="SUPFAM" id="SSF57716">
    <property type="entry name" value="Glucocorticoid receptor-like (DNA-binding domain)"/>
    <property type="match status" value="1"/>
</dbReference>
<keyword evidence="1" id="KW-0863">Zinc-finger</keyword>
<sequence length="1852" mass="196832">MWPFGPAAPFQSHQQACMDGFQRFLGQDAPRAEVPPATETPTPQENPADQPPRAALPLASAEPEQEPPRRLDGATDQSKAAHLPNLPRPTPRTAPVPLTGLYGKGTPAAARWSWKLPRIEDLPGVPAARPTCPKRLQKPDQGQSHARRQPEAAEAHREAAVPNKSVSNDVHAKGSVGAPDLPEEHSLSAPEQAPQMACSEGLDSSTHPRADVQALSNDGVCSPQLHEGAAPAATAHEAEVPVPKSPPSSPPSRGRHTPQLKNSLVMRRQSPEWLKCSEASANLSGGQNVCVQKATAVQHSVSSRTRTLAAEHASSTHDFGDEALLDTCESPRRLSKAGSRPSAASQEEMIRKGTGSDAAVERPGTQQPGSTAAASTAEDARQIQAPFSAAQAAPEDARAASAPASPVLAPSPLPSPVASTPKAAEGLQPSPVTPDTTDTEASGPPGADTPDAAVCPGIPAAQEASATERGLVMRPAAAKQSARTRARCDLSEGDSHRTGLAMARNQHQRNASASQRALRSSVGVLSSSGEVGVNIPVRAVKMSLLSRDTLADLLALAPVAWQRAHSNKVDLQSCSAPQPTSSGASEGADSPGLQAAPGLPGPGQEHNIEQPCRQRQASKLALRARAAGRRGGRSKSMGTGPQRAVKQEQRPVDASKADNLAGPPQRQMNKELAMLQAEAVPDADRLAKLSAAGHVTRHQASALSERERRALLRQQGPAPSRPQAPLAHPRRPRTAAEQAHAALRRSRVRLVASSRQRPAREQAGQAQPTGEERSQAQSSAAGVQAPSARRPTAKGVRPAREAADSEPAPGGQRAQPHQALSQGASLSRRRVALQPQALSEQRLKLRQRPGRGEHPMKSRLARADFIGTREEAIRMRMDQCGAMTNARRDIGIMKVPRRAASLGAQRSRGLSARAASAHKQQAARKAQTMPTKAAPVSEALDSAPVLQHASSAEVQGPSHGFTTLVPAMPTGMSPTRDALNMVVPPVVGNLTLLNESAPAQRPQVSGKDLPPGAAAAPPPDLVLLEALPAEHASSVPHNSQFASLQGQIACQRVARRTEPCTEEAALLEAPEPVLGSAAPCDEVVTGALGRLKRVPGGDPLQNKQVARLCDMIRANSREFQADGRVLRLKQYVSSDVRPSHIDAILDALAANTRVEVLYIQNFEWGMLDAQLEHLSRVLTSKHIWALNVGENFQISIGAWERFTKALEATAVGYMYVSEHHLGHTDLKIRMRDVIRVNRKAGPRRDPEVICKVGNMWFNPKMPDAAPRRPKALSPRALPARPLALTLGAAPSAINLGSSHRKGPLHRAAAARRTAAARHAVQELERRRALEYHPQITPPKAYGPKRVAPDTFTHLDGSAPQQQPKPKRSRAGHLAARPVDYDGAMLCTVCGVTETPCWRRHHRTRVLLCNRCGVKANALGASSQTYSTYSVRPRGWPSQESAPLARFLPAAKRSSDAQPGEQVPPAQHAPRAARLESSSAPEPRLAQKRLLRHAPARRPSTKVKYACEDCGEPVEQDMSNSPDTILCSACIGSGRETRARRLQGDSILSPRQVASMSAQVASAVRAMQGVRQLDSSHMHSLMPGQHAALSRQPDKAPPQPGTEYRSLLEQISLLSGTLRPCAVVDRFELPPPPALPAASASGGSKVPPSAGADTSGAPASTPAAFFQIGRHSTPSQLPCSEKAPTEGNSAKPGDQETGADMQHDVAAAAAAQGKRELDSCASKAEQAPKHSRKGAIMPEPEPDQALTPSPGEASPAEGCLHDVGCAATPEQSGSAQRRMSAQTDSRVRMKQRELVPVQDLLATKYRLPGCSPSKNLLSEDEELLTLWLWTHKPRSGAGESWAPSIRSRASWNA</sequence>
<gene>
    <name evidence="4" type="primary">g6373</name>
    <name evidence="4" type="ORF">VP750_LOCUS5461</name>
</gene>
<feature type="region of interest" description="Disordered" evidence="2">
    <location>
        <begin position="1450"/>
        <end position="1497"/>
    </location>
</feature>
<feature type="compositionally biased region" description="Low complexity" evidence="2">
    <location>
        <begin position="591"/>
        <end position="604"/>
    </location>
</feature>
<comment type="caution">
    <text evidence="4">The sequence shown here is derived from an EMBL/GenBank/DDBJ whole genome shotgun (WGS) entry which is preliminary data.</text>
</comment>
<feature type="compositionally biased region" description="Low complexity" evidence="2">
    <location>
        <begin position="775"/>
        <end position="788"/>
    </location>
</feature>
<feature type="compositionally biased region" description="Low complexity" evidence="2">
    <location>
        <begin position="613"/>
        <end position="625"/>
    </location>
</feature>
<proteinExistence type="predicted"/>
<feature type="compositionally biased region" description="Basic and acidic residues" evidence="2">
    <location>
        <begin position="148"/>
        <end position="159"/>
    </location>
</feature>
<feature type="compositionally biased region" description="Basic and acidic residues" evidence="2">
    <location>
        <begin position="645"/>
        <end position="656"/>
    </location>
</feature>
<feature type="compositionally biased region" description="Polar residues" evidence="2">
    <location>
        <begin position="1768"/>
        <end position="1783"/>
    </location>
</feature>
<feature type="region of interest" description="Disordered" evidence="2">
    <location>
        <begin position="1581"/>
        <end position="1601"/>
    </location>
</feature>
<dbReference type="InterPro" id="IPR000679">
    <property type="entry name" value="Znf_GATA"/>
</dbReference>
<feature type="compositionally biased region" description="Polar residues" evidence="2">
    <location>
        <begin position="364"/>
        <end position="374"/>
    </location>
</feature>
<dbReference type="EMBL" id="CAXHTA020000009">
    <property type="protein sequence ID" value="CAL5223802.1"/>
    <property type="molecule type" value="Genomic_DNA"/>
</dbReference>
<feature type="region of interest" description="Disordered" evidence="2">
    <location>
        <begin position="1633"/>
        <end position="1787"/>
    </location>
</feature>
<feature type="region of interest" description="Disordered" evidence="2">
    <location>
        <begin position="697"/>
        <end position="856"/>
    </location>
</feature>
<name>A0ABP1G1T8_9CHLO</name>
<feature type="region of interest" description="Disordered" evidence="2">
    <location>
        <begin position="1332"/>
        <end position="1370"/>
    </location>
</feature>
<feature type="region of interest" description="Disordered" evidence="2">
    <location>
        <begin position="567"/>
        <end position="665"/>
    </location>
</feature>
<dbReference type="InterPro" id="IPR013088">
    <property type="entry name" value="Znf_NHR/GATA"/>
</dbReference>
<evidence type="ECO:0000313" key="5">
    <source>
        <dbReference type="Proteomes" id="UP001497392"/>
    </source>
</evidence>
<dbReference type="SMART" id="SM00401">
    <property type="entry name" value="ZnF_GATA"/>
    <property type="match status" value="1"/>
</dbReference>
<evidence type="ECO:0000259" key="3">
    <source>
        <dbReference type="PROSITE" id="PS50114"/>
    </source>
</evidence>
<accession>A0ABP1G1T8</accession>
<feature type="region of interest" description="Disordered" evidence="2">
    <location>
        <begin position="299"/>
        <end position="493"/>
    </location>
</feature>
<feature type="compositionally biased region" description="Low complexity" evidence="2">
    <location>
        <begin position="388"/>
        <end position="408"/>
    </location>
</feature>
<dbReference type="Gene3D" id="3.30.50.10">
    <property type="entry name" value="Erythroid Transcription Factor GATA-1, subunit A"/>
    <property type="match status" value="1"/>
</dbReference>
<dbReference type="CDD" id="cd00202">
    <property type="entry name" value="ZnF_GATA"/>
    <property type="match status" value="1"/>
</dbReference>
<feature type="compositionally biased region" description="Basic residues" evidence="2">
    <location>
        <begin position="1485"/>
        <end position="1497"/>
    </location>
</feature>
<feature type="compositionally biased region" description="Polar residues" evidence="2">
    <location>
        <begin position="569"/>
        <end position="584"/>
    </location>
</feature>
<feature type="compositionally biased region" description="Low complexity" evidence="2">
    <location>
        <begin position="32"/>
        <end position="48"/>
    </location>
</feature>
<reference evidence="4 5" key="1">
    <citation type="submission" date="2024-06" db="EMBL/GenBank/DDBJ databases">
        <authorList>
            <person name="Kraege A."/>
            <person name="Thomma B."/>
        </authorList>
    </citation>
    <scope>NUCLEOTIDE SEQUENCE [LARGE SCALE GENOMIC DNA]</scope>
</reference>
<dbReference type="PROSITE" id="PS50114">
    <property type="entry name" value="GATA_ZN_FINGER_2"/>
    <property type="match status" value="1"/>
</dbReference>
<feature type="region of interest" description="Disordered" evidence="2">
    <location>
        <begin position="997"/>
        <end position="1016"/>
    </location>
</feature>
<evidence type="ECO:0000256" key="2">
    <source>
        <dbReference type="SAM" id="MobiDB-lite"/>
    </source>
</evidence>
<keyword evidence="1" id="KW-0862">Zinc</keyword>
<protein>
    <submittedName>
        <fullName evidence="4">G6373 protein</fullName>
    </submittedName>
</protein>
<feature type="region of interest" description="Disordered" evidence="2">
    <location>
        <begin position="22"/>
        <end position="268"/>
    </location>
</feature>
<evidence type="ECO:0000313" key="4">
    <source>
        <dbReference type="EMBL" id="CAL5223802.1"/>
    </source>
</evidence>
<feature type="compositionally biased region" description="Low complexity" evidence="2">
    <location>
        <begin position="226"/>
        <end position="235"/>
    </location>
</feature>
<feature type="region of interest" description="Disordered" evidence="2">
    <location>
        <begin position="1833"/>
        <end position="1852"/>
    </location>
</feature>
<keyword evidence="1" id="KW-0479">Metal-binding</keyword>
<keyword evidence="5" id="KW-1185">Reference proteome</keyword>
<feature type="domain" description="GATA-type" evidence="3">
    <location>
        <begin position="1380"/>
        <end position="1413"/>
    </location>
</feature>